<dbReference type="EMBL" id="VDEP01000009">
    <property type="protein sequence ID" value="KAA1137353.1"/>
    <property type="molecule type" value="Genomic_DNA"/>
</dbReference>
<feature type="region of interest" description="Disordered" evidence="1">
    <location>
        <begin position="195"/>
        <end position="231"/>
    </location>
</feature>
<name>A0A5B0SJL1_PUCGR</name>
<protein>
    <submittedName>
        <fullName evidence="2">Uncharacterized protein</fullName>
    </submittedName>
</protein>
<accession>A0A5B0SJL1</accession>
<feature type="compositionally biased region" description="Low complexity" evidence="1">
    <location>
        <begin position="356"/>
        <end position="366"/>
    </location>
</feature>
<feature type="region of interest" description="Disordered" evidence="1">
    <location>
        <begin position="289"/>
        <end position="384"/>
    </location>
</feature>
<reference evidence="2 3" key="1">
    <citation type="submission" date="2019-05" db="EMBL/GenBank/DDBJ databases">
        <title>Emergence of the Ug99 lineage of the wheat stem rust pathogen through somatic hybridization.</title>
        <authorList>
            <person name="Li F."/>
            <person name="Upadhyaya N.M."/>
            <person name="Sperschneider J."/>
            <person name="Matny O."/>
            <person name="Nguyen-Phuc H."/>
            <person name="Mago R."/>
            <person name="Raley C."/>
            <person name="Miller M.E."/>
            <person name="Silverstein K.A.T."/>
            <person name="Henningsen E."/>
            <person name="Hirsch C.D."/>
            <person name="Visser B."/>
            <person name="Pretorius Z.A."/>
            <person name="Steffenson B.J."/>
            <person name="Schwessinger B."/>
            <person name="Dodds P.N."/>
            <person name="Figueroa M."/>
        </authorList>
    </citation>
    <scope>NUCLEOTIDE SEQUENCE [LARGE SCALE GENOMIC DNA]</scope>
    <source>
        <strain evidence="2 3">Ug99</strain>
    </source>
</reference>
<comment type="caution">
    <text evidence="2">The sequence shown here is derived from an EMBL/GenBank/DDBJ whole genome shotgun (WGS) entry which is preliminary data.</text>
</comment>
<sequence>MLQTPQNDLQNTQACLALLPSLLFSMILRCFRSLRHFRVIGQLRSPASSLLFPHHRFTSTTTPHPPCSYYSISSDYSPTQSFDEDGDSFTSFGSIQTPPRLRAMICSIFDGTLNSPIRSFPDSDYGDTGSPHESVTDPIPAAIVAEGLNEALIPPLPFDDYSNTGSPHESVTDPIPAAIVAEGLNKALIPPLPFDGEPMAYSSDQDGEYELDDSTAASTPDTGPDHHPVVDESAIDLNGFHYALDTTNGGDIGSPNPNEIAVSHIDPSLQLPSGADNQGDIDSVFSLIDPYEDPSDTTYVPPKERKQSRSGRKRSSGSFLAKPKPAFIRPRDSRGRFISLQPRNLGKLKAASVDNQPPQSSSSSTTLPRVADSRYGQMEVRNGI</sequence>
<organism evidence="2 3">
    <name type="scientific">Puccinia graminis f. sp. tritici</name>
    <dbReference type="NCBI Taxonomy" id="56615"/>
    <lineage>
        <taxon>Eukaryota</taxon>
        <taxon>Fungi</taxon>
        <taxon>Dikarya</taxon>
        <taxon>Basidiomycota</taxon>
        <taxon>Pucciniomycotina</taxon>
        <taxon>Pucciniomycetes</taxon>
        <taxon>Pucciniales</taxon>
        <taxon>Pucciniaceae</taxon>
        <taxon>Puccinia</taxon>
    </lineage>
</organism>
<proteinExistence type="predicted"/>
<evidence type="ECO:0000313" key="3">
    <source>
        <dbReference type="Proteomes" id="UP000325313"/>
    </source>
</evidence>
<evidence type="ECO:0000313" key="2">
    <source>
        <dbReference type="EMBL" id="KAA1137353.1"/>
    </source>
</evidence>
<dbReference type="AlphaFoldDB" id="A0A5B0SJL1"/>
<gene>
    <name evidence="2" type="ORF">PGTUg99_016208</name>
</gene>
<evidence type="ECO:0000256" key="1">
    <source>
        <dbReference type="SAM" id="MobiDB-lite"/>
    </source>
</evidence>
<dbReference type="Proteomes" id="UP000325313">
    <property type="component" value="Unassembled WGS sequence"/>
</dbReference>